<evidence type="ECO:0008006" key="3">
    <source>
        <dbReference type="Google" id="ProtNLM"/>
    </source>
</evidence>
<gene>
    <name evidence="1" type="ORF">WN944_014409</name>
</gene>
<accession>A0AAP0QKR2</accession>
<dbReference type="Proteomes" id="UP001428341">
    <property type="component" value="Unassembled WGS sequence"/>
</dbReference>
<dbReference type="AlphaFoldDB" id="A0AAP0QKR2"/>
<dbReference type="EMBL" id="JBCGBO010000005">
    <property type="protein sequence ID" value="KAK9199221.1"/>
    <property type="molecule type" value="Genomic_DNA"/>
</dbReference>
<protein>
    <recommendedName>
        <fullName evidence="3">Pentatricopeptide repeat-containing protein</fullName>
    </recommendedName>
</protein>
<name>A0AAP0QKR2_9ROSI</name>
<sequence length="115" mass="13414">MLTRIGHRTTRHSSFFSHPRRLTTAATNTRNGLSSLFRKPQNETALAKFKFLNENCKSGNFTLNEALDFFDYMIRMKPVSHLSSFCILFSALDFFDYIWHINYRVVTDGQYNSCS</sequence>
<evidence type="ECO:0000313" key="2">
    <source>
        <dbReference type="Proteomes" id="UP001428341"/>
    </source>
</evidence>
<comment type="caution">
    <text evidence="1">The sequence shown here is derived from an EMBL/GenBank/DDBJ whole genome shotgun (WGS) entry which is preliminary data.</text>
</comment>
<organism evidence="1 2">
    <name type="scientific">Citrus x changshan-huyou</name>
    <dbReference type="NCBI Taxonomy" id="2935761"/>
    <lineage>
        <taxon>Eukaryota</taxon>
        <taxon>Viridiplantae</taxon>
        <taxon>Streptophyta</taxon>
        <taxon>Embryophyta</taxon>
        <taxon>Tracheophyta</taxon>
        <taxon>Spermatophyta</taxon>
        <taxon>Magnoliopsida</taxon>
        <taxon>eudicotyledons</taxon>
        <taxon>Gunneridae</taxon>
        <taxon>Pentapetalae</taxon>
        <taxon>rosids</taxon>
        <taxon>malvids</taxon>
        <taxon>Sapindales</taxon>
        <taxon>Rutaceae</taxon>
        <taxon>Aurantioideae</taxon>
        <taxon>Citrus</taxon>
    </lineage>
</organism>
<keyword evidence="2" id="KW-1185">Reference proteome</keyword>
<proteinExistence type="predicted"/>
<evidence type="ECO:0000313" key="1">
    <source>
        <dbReference type="EMBL" id="KAK9199221.1"/>
    </source>
</evidence>
<reference evidence="1 2" key="1">
    <citation type="submission" date="2024-05" db="EMBL/GenBank/DDBJ databases">
        <title>Haplotype-resolved chromosome-level genome assembly of Huyou (Citrus changshanensis).</title>
        <authorList>
            <person name="Miao C."/>
            <person name="Chen W."/>
            <person name="Wu Y."/>
            <person name="Wang L."/>
            <person name="Zhao S."/>
            <person name="Grierson D."/>
            <person name="Xu C."/>
            <person name="Chen K."/>
        </authorList>
    </citation>
    <scope>NUCLEOTIDE SEQUENCE [LARGE SCALE GENOMIC DNA]</scope>
    <source>
        <strain evidence="1">01-14</strain>
        <tissue evidence="1">Leaf</tissue>
    </source>
</reference>